<dbReference type="PANTHER" id="PTHR43322">
    <property type="entry name" value="1-D-DEOXYXYLULOSE 5-PHOSPHATE SYNTHASE-RELATED"/>
    <property type="match status" value="1"/>
</dbReference>
<comment type="pathway">
    <text evidence="1 10">Metabolic intermediate biosynthesis; 1-deoxy-D-xylulose 5-phosphate biosynthesis; 1-deoxy-D-xylulose 5-phosphate from D-glyceraldehyde 3-phosphate and pyruvate: step 1/1.</text>
</comment>
<dbReference type="Pfam" id="PF02780">
    <property type="entry name" value="Transketolase_C"/>
    <property type="match status" value="1"/>
</dbReference>
<dbReference type="NCBIfam" id="NF003933">
    <property type="entry name" value="PRK05444.2-2"/>
    <property type="match status" value="1"/>
</dbReference>
<feature type="binding site" evidence="10">
    <location>
        <position position="72"/>
    </location>
    <ligand>
        <name>thiamine diphosphate</name>
        <dbReference type="ChEBI" id="CHEBI:58937"/>
    </ligand>
</feature>
<dbReference type="SUPFAM" id="SSF52518">
    <property type="entry name" value="Thiamin diphosphate-binding fold (THDP-binding)"/>
    <property type="match status" value="2"/>
</dbReference>
<evidence type="ECO:0000256" key="9">
    <source>
        <dbReference type="ARBA" id="ARBA00023229"/>
    </source>
</evidence>
<keyword evidence="7 10" id="KW-0784">Thiamine biosynthesis</keyword>
<protein>
    <recommendedName>
        <fullName evidence="10">1-deoxy-D-xylulose-5-phosphate synthase</fullName>
        <ecNumber evidence="10">2.2.1.7</ecNumber>
    </recommendedName>
    <alternativeName>
        <fullName evidence="10">1-deoxyxylulose-5-phosphate synthase</fullName>
        <shortName evidence="10">DXP synthase</shortName>
        <shortName evidence="10">DXPS</shortName>
    </alternativeName>
</protein>
<evidence type="ECO:0000256" key="8">
    <source>
        <dbReference type="ARBA" id="ARBA00023052"/>
    </source>
</evidence>
<comment type="catalytic activity">
    <reaction evidence="10">
        <text>D-glyceraldehyde 3-phosphate + pyruvate + H(+) = 1-deoxy-D-xylulose 5-phosphate + CO2</text>
        <dbReference type="Rhea" id="RHEA:12605"/>
        <dbReference type="ChEBI" id="CHEBI:15361"/>
        <dbReference type="ChEBI" id="CHEBI:15378"/>
        <dbReference type="ChEBI" id="CHEBI:16526"/>
        <dbReference type="ChEBI" id="CHEBI:57792"/>
        <dbReference type="ChEBI" id="CHEBI:59776"/>
        <dbReference type="EC" id="2.2.1.7"/>
    </reaction>
</comment>
<dbReference type="SMART" id="SM00861">
    <property type="entry name" value="Transket_pyr"/>
    <property type="match status" value="1"/>
</dbReference>
<evidence type="ECO:0000256" key="10">
    <source>
        <dbReference type="HAMAP-Rule" id="MF_00315"/>
    </source>
</evidence>
<comment type="caution">
    <text evidence="12">The sequence shown here is derived from an EMBL/GenBank/DDBJ whole genome shotgun (WGS) entry which is preliminary data.</text>
</comment>
<keyword evidence="5 10" id="KW-0479">Metal-binding</keyword>
<dbReference type="Gene3D" id="3.40.50.970">
    <property type="match status" value="2"/>
</dbReference>
<dbReference type="NCBIfam" id="TIGR00204">
    <property type="entry name" value="dxs"/>
    <property type="match status" value="1"/>
</dbReference>
<feature type="binding site" evidence="10">
    <location>
        <position position="284"/>
    </location>
    <ligand>
        <name>thiamine diphosphate</name>
        <dbReference type="ChEBI" id="CHEBI:58937"/>
    </ligand>
</feature>
<evidence type="ECO:0000313" key="12">
    <source>
        <dbReference type="EMBL" id="MBC8598762.1"/>
    </source>
</evidence>
<evidence type="ECO:0000256" key="5">
    <source>
        <dbReference type="ARBA" id="ARBA00022723"/>
    </source>
</evidence>
<accession>A0ABR7NRL9</accession>
<evidence type="ECO:0000256" key="6">
    <source>
        <dbReference type="ARBA" id="ARBA00022842"/>
    </source>
</evidence>
<feature type="binding site" evidence="10">
    <location>
        <begin position="113"/>
        <end position="115"/>
    </location>
    <ligand>
        <name>thiamine diphosphate</name>
        <dbReference type="ChEBI" id="CHEBI:58937"/>
    </ligand>
</feature>
<dbReference type="InterPro" id="IPR005475">
    <property type="entry name" value="Transketolase-like_Pyr-bd"/>
</dbReference>
<keyword evidence="6 10" id="KW-0460">Magnesium</keyword>
<name>A0ABR7NRL9_9FIRM</name>
<dbReference type="InterPro" id="IPR033248">
    <property type="entry name" value="Transketolase_C"/>
</dbReference>
<dbReference type="Gene3D" id="3.40.50.920">
    <property type="match status" value="1"/>
</dbReference>
<comment type="function">
    <text evidence="10">Catalyzes the acyloin condensation reaction between C atoms 2 and 3 of pyruvate and glyceraldehyde 3-phosphate to yield 1-deoxy-D-xylulose-5-phosphate (DXP).</text>
</comment>
<dbReference type="HAMAP" id="MF_00315">
    <property type="entry name" value="DXP_synth"/>
    <property type="match status" value="1"/>
</dbReference>
<gene>
    <name evidence="10" type="primary">dxs</name>
    <name evidence="12" type="ORF">H8708_05865</name>
</gene>
<dbReference type="Proteomes" id="UP000647491">
    <property type="component" value="Unassembled WGS sequence"/>
</dbReference>
<feature type="binding site" evidence="10">
    <location>
        <position position="173"/>
    </location>
    <ligand>
        <name>Mg(2+)</name>
        <dbReference type="ChEBI" id="CHEBI:18420"/>
    </ligand>
</feature>
<dbReference type="RefSeq" id="WP_262427264.1">
    <property type="nucleotide sequence ID" value="NZ_JACRTJ010000013.1"/>
</dbReference>
<keyword evidence="8 10" id="KW-0786">Thiamine pyrophosphate</keyword>
<comment type="similarity">
    <text evidence="2 10">Belongs to the transketolase family. DXPS subfamily.</text>
</comment>
<dbReference type="PANTHER" id="PTHR43322:SF5">
    <property type="entry name" value="1-DEOXY-D-XYLULOSE-5-PHOSPHATE SYNTHASE, CHLOROPLASTIC"/>
    <property type="match status" value="1"/>
</dbReference>
<evidence type="ECO:0000256" key="3">
    <source>
        <dbReference type="ARBA" id="ARBA00011738"/>
    </source>
</evidence>
<dbReference type="InterPro" id="IPR005477">
    <property type="entry name" value="Dxylulose-5-P_synthase"/>
</dbReference>
<evidence type="ECO:0000259" key="11">
    <source>
        <dbReference type="SMART" id="SM00861"/>
    </source>
</evidence>
<feature type="binding site" evidence="10">
    <location>
        <position position="173"/>
    </location>
    <ligand>
        <name>thiamine diphosphate</name>
        <dbReference type="ChEBI" id="CHEBI:58937"/>
    </ligand>
</feature>
<dbReference type="InterPro" id="IPR049557">
    <property type="entry name" value="Transketolase_CS"/>
</dbReference>
<evidence type="ECO:0000256" key="4">
    <source>
        <dbReference type="ARBA" id="ARBA00022679"/>
    </source>
</evidence>
<keyword evidence="9 10" id="KW-0414">Isoprene biosynthesis</keyword>
<comment type="cofactor">
    <cofactor evidence="10">
        <name>thiamine diphosphate</name>
        <dbReference type="ChEBI" id="CHEBI:58937"/>
    </cofactor>
    <text evidence="10">Binds 1 thiamine pyrophosphate per subunit.</text>
</comment>
<feature type="binding site" evidence="10">
    <location>
        <position position="144"/>
    </location>
    <ligand>
        <name>Mg(2+)</name>
        <dbReference type="ChEBI" id="CHEBI:18420"/>
    </ligand>
</feature>
<dbReference type="Pfam" id="PF02779">
    <property type="entry name" value="Transket_pyr"/>
    <property type="match status" value="1"/>
</dbReference>
<proteinExistence type="inferred from homology"/>
<evidence type="ECO:0000313" key="13">
    <source>
        <dbReference type="Proteomes" id="UP000647491"/>
    </source>
</evidence>
<dbReference type="InterPro" id="IPR020826">
    <property type="entry name" value="Transketolase_BS"/>
</dbReference>
<dbReference type="CDD" id="cd07033">
    <property type="entry name" value="TPP_PYR_DXS_TK_like"/>
    <property type="match status" value="1"/>
</dbReference>
<evidence type="ECO:0000256" key="1">
    <source>
        <dbReference type="ARBA" id="ARBA00004980"/>
    </source>
</evidence>
<dbReference type="PROSITE" id="PS00802">
    <property type="entry name" value="TRANSKETOLASE_2"/>
    <property type="match status" value="1"/>
</dbReference>
<dbReference type="InterPro" id="IPR009014">
    <property type="entry name" value="Transketo_C/PFOR_II"/>
</dbReference>
<dbReference type="GO" id="GO:0008661">
    <property type="term" value="F:1-deoxy-D-xylulose-5-phosphate synthase activity"/>
    <property type="evidence" value="ECO:0007669"/>
    <property type="project" value="UniProtKB-EC"/>
</dbReference>
<feature type="binding site" evidence="10">
    <location>
        <position position="365"/>
    </location>
    <ligand>
        <name>thiamine diphosphate</name>
        <dbReference type="ChEBI" id="CHEBI:58937"/>
    </ligand>
</feature>
<dbReference type="SUPFAM" id="SSF52922">
    <property type="entry name" value="TK C-terminal domain-like"/>
    <property type="match status" value="1"/>
</dbReference>
<dbReference type="CDD" id="cd02007">
    <property type="entry name" value="TPP_DXS"/>
    <property type="match status" value="1"/>
</dbReference>
<dbReference type="EC" id="2.2.1.7" evidence="10"/>
<dbReference type="EMBL" id="JACRTJ010000013">
    <property type="protein sequence ID" value="MBC8598762.1"/>
    <property type="molecule type" value="Genomic_DNA"/>
</dbReference>
<evidence type="ECO:0000256" key="2">
    <source>
        <dbReference type="ARBA" id="ARBA00011081"/>
    </source>
</evidence>
<comment type="subunit">
    <text evidence="3 10">Homodimer.</text>
</comment>
<dbReference type="PROSITE" id="PS00801">
    <property type="entry name" value="TRANSKETOLASE_1"/>
    <property type="match status" value="1"/>
</dbReference>
<sequence length="647" mass="71537">MLLEKIEQSSDIKKLKAEDYPVLAQEIRQFLLEKISRTGGHLASNLGVVELTMALHLAFDLPKDKIIWDVGHQAYTHKILSGRKDGFDDLRQFGGMSGFPKRKESPYDAFDTGHSSTSISAGLGIAQAREILGEDYSVISIIGDGALTGGMAYEALNNAAQLKKNFIIVLNDNEMSISKNVGGMSRYLSNVRTREGYADLKLKVERTLRSVPVIGKAMVNGLFLAKNGIKQFLVPGMLFEDMGITYLGPVDGHNVEEMVQVLKEAKRVRHAVLVHVVTTKGKGYGPAEQNPSRFHGVDPFDIETGKPLKEKQFPGYTDVFSEKLCELAEKDPRIVAVTAAMPDGTGLSRFAKQFPDRFFDVGIAEAHAVTSAAGMASAGLKPVVAVYSSFLQRGYDQILHDVCIQELPVLFAIDRAGLVGSDGETHQGIFDISFLSLVPGMSIMAPKNLWELERMLEFGVGFDGPLAVRYPRGQAYRGLSEFDAPVEYGKAEMLFEEKDIALFALGSMVSTGEHVREKLKARGYSCTLVNARFVKPLDTDMIDRLCRSHKLIVTLEENVLRGGMGMCATRYIHEHHPEIHVIQVALPDAYVEHGNVSLLREMLGIDSDSVIKRIFAEYLDLYDSHGNMKIQNSFDCPNSTEKERQDP</sequence>
<reference evidence="12 13" key="1">
    <citation type="submission" date="2020-08" db="EMBL/GenBank/DDBJ databases">
        <title>Genome public.</title>
        <authorList>
            <person name="Liu C."/>
            <person name="Sun Q."/>
        </authorList>
    </citation>
    <scope>NUCLEOTIDE SEQUENCE [LARGE SCALE GENOMIC DNA]</scope>
    <source>
        <strain evidence="12 13">BX10</strain>
    </source>
</reference>
<evidence type="ECO:0000256" key="7">
    <source>
        <dbReference type="ARBA" id="ARBA00022977"/>
    </source>
</evidence>
<keyword evidence="4 10" id="KW-0808">Transferase</keyword>
<feature type="binding site" evidence="10">
    <location>
        <begin position="145"/>
        <end position="146"/>
    </location>
    <ligand>
        <name>thiamine diphosphate</name>
        <dbReference type="ChEBI" id="CHEBI:58937"/>
    </ligand>
</feature>
<comment type="cofactor">
    <cofactor evidence="10">
        <name>Mg(2+)</name>
        <dbReference type="ChEBI" id="CHEBI:18420"/>
    </cofactor>
    <text evidence="10">Binds 1 Mg(2+) ion per subunit.</text>
</comment>
<feature type="domain" description="Transketolase-like pyrimidine-binding" evidence="11">
    <location>
        <begin position="314"/>
        <end position="478"/>
    </location>
</feature>
<dbReference type="InterPro" id="IPR029061">
    <property type="entry name" value="THDP-binding"/>
</dbReference>
<organism evidence="12 13">
    <name type="scientific">Enterocloster hominis</name>
    <name type="common">ex Liu et al. 2021</name>
    <dbReference type="NCBI Taxonomy" id="2763663"/>
    <lineage>
        <taxon>Bacteria</taxon>
        <taxon>Bacillati</taxon>
        <taxon>Bacillota</taxon>
        <taxon>Clostridia</taxon>
        <taxon>Lachnospirales</taxon>
        <taxon>Lachnospiraceae</taxon>
        <taxon>Enterocloster</taxon>
    </lineage>
</organism>
<dbReference type="Pfam" id="PF13292">
    <property type="entry name" value="DXP_synthase_N"/>
    <property type="match status" value="1"/>
</dbReference>
<keyword evidence="13" id="KW-1185">Reference proteome</keyword>